<dbReference type="EMBL" id="MU853660">
    <property type="protein sequence ID" value="KAK4139503.1"/>
    <property type="molecule type" value="Genomic_DNA"/>
</dbReference>
<accession>A0AAN6UUL7</accession>
<name>A0AAN6UUL7_9PEZI</name>
<reference evidence="2" key="1">
    <citation type="journal article" date="2023" name="Mol. Phylogenet. Evol.">
        <title>Genome-scale phylogeny and comparative genomics of the fungal order Sordariales.</title>
        <authorList>
            <person name="Hensen N."/>
            <person name="Bonometti L."/>
            <person name="Westerberg I."/>
            <person name="Brannstrom I.O."/>
            <person name="Guillou S."/>
            <person name="Cros-Aarteil S."/>
            <person name="Calhoun S."/>
            <person name="Haridas S."/>
            <person name="Kuo A."/>
            <person name="Mondo S."/>
            <person name="Pangilinan J."/>
            <person name="Riley R."/>
            <person name="LaButti K."/>
            <person name="Andreopoulos B."/>
            <person name="Lipzen A."/>
            <person name="Chen C."/>
            <person name="Yan M."/>
            <person name="Daum C."/>
            <person name="Ng V."/>
            <person name="Clum A."/>
            <person name="Steindorff A."/>
            <person name="Ohm R.A."/>
            <person name="Martin F."/>
            <person name="Silar P."/>
            <person name="Natvig D.O."/>
            <person name="Lalanne C."/>
            <person name="Gautier V."/>
            <person name="Ament-Velasquez S.L."/>
            <person name="Kruys A."/>
            <person name="Hutchinson M.I."/>
            <person name="Powell A.J."/>
            <person name="Barry K."/>
            <person name="Miller A.N."/>
            <person name="Grigoriev I.V."/>
            <person name="Debuchy R."/>
            <person name="Gladieux P."/>
            <person name="Hiltunen Thoren M."/>
            <person name="Johannesson H."/>
        </authorList>
    </citation>
    <scope>NUCLEOTIDE SEQUENCE</scope>
    <source>
        <strain evidence="2">CBS 141.50</strain>
    </source>
</reference>
<proteinExistence type="predicted"/>
<comment type="caution">
    <text evidence="2">The sequence shown here is derived from an EMBL/GenBank/DDBJ whole genome shotgun (WGS) entry which is preliminary data.</text>
</comment>
<dbReference type="AlphaFoldDB" id="A0AAN6UUL7"/>
<reference evidence="2" key="2">
    <citation type="submission" date="2023-05" db="EMBL/GenBank/DDBJ databases">
        <authorList>
            <consortium name="Lawrence Berkeley National Laboratory"/>
            <person name="Steindorff A."/>
            <person name="Hensen N."/>
            <person name="Bonometti L."/>
            <person name="Westerberg I."/>
            <person name="Brannstrom I.O."/>
            <person name="Guillou S."/>
            <person name="Cros-Aarteil S."/>
            <person name="Calhoun S."/>
            <person name="Haridas S."/>
            <person name="Kuo A."/>
            <person name="Mondo S."/>
            <person name="Pangilinan J."/>
            <person name="Riley R."/>
            <person name="Labutti K."/>
            <person name="Andreopoulos B."/>
            <person name="Lipzen A."/>
            <person name="Chen C."/>
            <person name="Yanf M."/>
            <person name="Daum C."/>
            <person name="Ng V."/>
            <person name="Clum A."/>
            <person name="Ohm R."/>
            <person name="Martin F."/>
            <person name="Silar P."/>
            <person name="Natvig D."/>
            <person name="Lalanne C."/>
            <person name="Gautier V."/>
            <person name="Ament-Velasquez S.L."/>
            <person name="Kruys A."/>
            <person name="Hutchinson M.I."/>
            <person name="Powell A.J."/>
            <person name="Barry K."/>
            <person name="Miller A.N."/>
            <person name="Grigoriev I.V."/>
            <person name="Debuchy R."/>
            <person name="Gladieux P."/>
            <person name="Thoren M.H."/>
            <person name="Johannesson H."/>
        </authorList>
    </citation>
    <scope>NUCLEOTIDE SEQUENCE</scope>
    <source>
        <strain evidence="2">CBS 141.50</strain>
    </source>
</reference>
<sequence length="495" mass="52891">MDLSRLAEIERCALALASAAKSLADYYSRQAPDTNADAHAHAHPRSASKSPSMDTSSGFLFVAPTAPETVHRARRVVLGNATKLQSLVRQPKEFLQQLANQTQLLACLHWLGEFQVLACIPLKGSVPVQDVAALTGVPESVLLRIVRMASTAGFLCEPPEHPRHVAHTSLSADFVTEPLLADAASFLAGTLAPAALNMAATTRRHGKPGGPEQSAFSLISQTQNSPVPLAFSVACEQQPRLQRQWAAYRRSSAETHESGVAEALSRLDWSGWSSACIVEALGPLHRNNRYTYEPCPSTMARHLAARYGSQVEITIQFLRGPPSDSSASHAQTVPSPPSPPLPGAILQNRSAGQPQNVRHAALYVLHWQDWAYLLPPPPSAGSNVGAALKSELTAELQAHLSIMRENRTATLVVAMRLLPDDVDNSVDRDTSVEAVARACDLALLQLANSAMLHVGDVVDLIQSVEGGGGRLVVVSRAKAGATNEVVALGVKFQPV</sequence>
<dbReference type="Proteomes" id="UP001302676">
    <property type="component" value="Unassembled WGS sequence"/>
</dbReference>
<evidence type="ECO:0000256" key="1">
    <source>
        <dbReference type="SAM" id="MobiDB-lite"/>
    </source>
</evidence>
<feature type="compositionally biased region" description="Polar residues" evidence="1">
    <location>
        <begin position="323"/>
        <end position="333"/>
    </location>
</feature>
<dbReference type="PANTHER" id="PTHR43712">
    <property type="entry name" value="PUTATIVE (AFU_ORTHOLOGUE AFUA_4G14580)-RELATED"/>
    <property type="match status" value="1"/>
</dbReference>
<dbReference type="InterPro" id="IPR036390">
    <property type="entry name" value="WH_DNA-bd_sf"/>
</dbReference>
<dbReference type="RefSeq" id="XP_062632874.1">
    <property type="nucleotide sequence ID" value="XM_062782291.1"/>
</dbReference>
<feature type="region of interest" description="Disordered" evidence="1">
    <location>
        <begin position="321"/>
        <end position="348"/>
    </location>
</feature>
<dbReference type="SUPFAM" id="SSF46785">
    <property type="entry name" value="Winged helix' DNA-binding domain"/>
    <property type="match status" value="1"/>
</dbReference>
<gene>
    <name evidence="2" type="ORF">C8A04DRAFT_33009</name>
</gene>
<dbReference type="GeneID" id="87818904"/>
<dbReference type="InterPro" id="IPR036388">
    <property type="entry name" value="WH-like_DNA-bd_sf"/>
</dbReference>
<dbReference type="PANTHER" id="PTHR43712:SF15">
    <property type="entry name" value="MONODICTYPHENONE CLUSTER TRANSCRIPTIONAL COACTIVATOR MDPA"/>
    <property type="match status" value="1"/>
</dbReference>
<organism evidence="2 3">
    <name type="scientific">Dichotomopilus funicola</name>
    <dbReference type="NCBI Taxonomy" id="1934379"/>
    <lineage>
        <taxon>Eukaryota</taxon>
        <taxon>Fungi</taxon>
        <taxon>Dikarya</taxon>
        <taxon>Ascomycota</taxon>
        <taxon>Pezizomycotina</taxon>
        <taxon>Sordariomycetes</taxon>
        <taxon>Sordariomycetidae</taxon>
        <taxon>Sordariales</taxon>
        <taxon>Chaetomiaceae</taxon>
        <taxon>Dichotomopilus</taxon>
    </lineage>
</organism>
<dbReference type="Gene3D" id="1.10.10.10">
    <property type="entry name" value="Winged helix-like DNA-binding domain superfamily/Winged helix DNA-binding domain"/>
    <property type="match status" value="1"/>
</dbReference>
<evidence type="ECO:0000313" key="2">
    <source>
        <dbReference type="EMBL" id="KAK4139503.1"/>
    </source>
</evidence>
<keyword evidence="3" id="KW-1185">Reference proteome</keyword>
<protein>
    <submittedName>
        <fullName evidence="2">O-methyltransferase bik3</fullName>
    </submittedName>
</protein>
<evidence type="ECO:0000313" key="3">
    <source>
        <dbReference type="Proteomes" id="UP001302676"/>
    </source>
</evidence>